<keyword evidence="3" id="KW-1185">Reference proteome</keyword>
<feature type="transmembrane region" description="Helical" evidence="1">
    <location>
        <begin position="67"/>
        <end position="86"/>
    </location>
</feature>
<dbReference type="PANTHER" id="PTHR34821:SF2">
    <property type="entry name" value="INNER MEMBRANE PROTEIN YDCZ"/>
    <property type="match status" value="1"/>
</dbReference>
<feature type="transmembrane region" description="Helical" evidence="1">
    <location>
        <begin position="34"/>
        <end position="55"/>
    </location>
</feature>
<comment type="caution">
    <text evidence="2">The sequence shown here is derived from an EMBL/GenBank/DDBJ whole genome shotgun (WGS) entry which is preliminary data.</text>
</comment>
<proteinExistence type="predicted"/>
<evidence type="ECO:0008006" key="4">
    <source>
        <dbReference type="Google" id="ProtNLM"/>
    </source>
</evidence>
<organism evidence="2 3">
    <name type="scientific">Romboutsia maritimum</name>
    <dbReference type="NCBI Taxonomy" id="2020948"/>
    <lineage>
        <taxon>Bacteria</taxon>
        <taxon>Bacillati</taxon>
        <taxon>Bacillota</taxon>
        <taxon>Clostridia</taxon>
        <taxon>Peptostreptococcales</taxon>
        <taxon>Peptostreptococcaceae</taxon>
        <taxon>Romboutsia</taxon>
    </lineage>
</organism>
<feature type="transmembrane region" description="Helical" evidence="1">
    <location>
        <begin position="92"/>
        <end position="112"/>
    </location>
</feature>
<dbReference type="AlphaFoldDB" id="A0A371IW16"/>
<gene>
    <name evidence="2" type="ORF">CHF27_000275</name>
</gene>
<sequence>MSNIGAIIFAILAGGATALEAFLNGELGKNTGALIATFISLVVGAVFFLISILISGDFKSLIGINDINPKLLLGGIFGGLIIYFTVRAIPSLGVSNTLTLIVISQILIGFFIDSMLLGTQTMHLYKYIGAMLLVLGTFFILN</sequence>
<evidence type="ECO:0000313" key="3">
    <source>
        <dbReference type="Proteomes" id="UP000243494"/>
    </source>
</evidence>
<dbReference type="OrthoDB" id="1752174at2"/>
<dbReference type="Pfam" id="PF04657">
    <property type="entry name" value="DMT_YdcZ"/>
    <property type="match status" value="1"/>
</dbReference>
<dbReference type="InterPro" id="IPR006750">
    <property type="entry name" value="YdcZ"/>
</dbReference>
<dbReference type="GO" id="GO:0005886">
    <property type="term" value="C:plasma membrane"/>
    <property type="evidence" value="ECO:0007669"/>
    <property type="project" value="TreeGrafter"/>
</dbReference>
<evidence type="ECO:0000256" key="1">
    <source>
        <dbReference type="SAM" id="Phobius"/>
    </source>
</evidence>
<dbReference type="EMBL" id="NOJZ02000001">
    <property type="protein sequence ID" value="RDY24671.1"/>
    <property type="molecule type" value="Genomic_DNA"/>
</dbReference>
<accession>A0A371IW16</accession>
<dbReference type="RefSeq" id="WP_095404969.1">
    <property type="nucleotide sequence ID" value="NZ_NOJZ02000001.1"/>
</dbReference>
<keyword evidence="1" id="KW-1133">Transmembrane helix</keyword>
<evidence type="ECO:0000313" key="2">
    <source>
        <dbReference type="EMBL" id="RDY24671.1"/>
    </source>
</evidence>
<dbReference type="PANTHER" id="PTHR34821">
    <property type="entry name" value="INNER MEMBRANE PROTEIN YDCZ"/>
    <property type="match status" value="1"/>
</dbReference>
<protein>
    <recommendedName>
        <fullName evidence="4">DMT family transporter</fullName>
    </recommendedName>
</protein>
<keyword evidence="1" id="KW-0472">Membrane</keyword>
<feature type="transmembrane region" description="Helical" evidence="1">
    <location>
        <begin position="124"/>
        <end position="141"/>
    </location>
</feature>
<dbReference type="Proteomes" id="UP000243494">
    <property type="component" value="Unassembled WGS sequence"/>
</dbReference>
<name>A0A371IW16_9FIRM</name>
<reference evidence="2 3" key="1">
    <citation type="journal article" date="2017" name="Genome Announc.">
        <title>Draft Genome Sequence of Romboutsia maritimum sp. nov. Strain CCRI-22766(T), Isolated from Coastal Estuarine Mud.</title>
        <authorList>
            <person name="Maheux A.F."/>
            <person name="Boudreau D.K."/>
            <person name="Berube E."/>
            <person name="Boissinot M."/>
            <person name="Raymond F."/>
            <person name="Brodeur S."/>
            <person name="Corbeil J."/>
            <person name="Brightwell G."/>
            <person name="Broda D."/>
            <person name="Omar R.F."/>
            <person name="Bergeron M.G."/>
        </authorList>
    </citation>
    <scope>NUCLEOTIDE SEQUENCE [LARGE SCALE GENOMIC DNA]</scope>
    <source>
        <strain evidence="2 3">CCRI-22766</strain>
    </source>
</reference>
<keyword evidence="1" id="KW-0812">Transmembrane</keyword>